<keyword evidence="3" id="KW-1185">Reference proteome</keyword>
<dbReference type="Gene3D" id="3.30.420.10">
    <property type="entry name" value="Ribonuclease H-like superfamily/Ribonuclease H"/>
    <property type="match status" value="1"/>
</dbReference>
<evidence type="ECO:0000313" key="3">
    <source>
        <dbReference type="Proteomes" id="UP000248790"/>
    </source>
</evidence>
<accession>A0A327WFI7</accession>
<sequence length="300" mass="35550">MLMTQYQQQASRTDLCQWLDLPRSVSYYKSRTGLPGAKISQMTMKLDGTWVTNEEVVTRIRQLLDTEFNAFGYEYTAHELKKEYIINKKKVYRLMRDNGLLLGKVIRSGGKREFVKFRRIDATKPLEYLCWDIKYVWVQGEQCNYYLLCVLDVYSRKVVDWLFQKSIRQMDLVNLLRHISQTHELKGVILRNDNGSQFIAHKVRNFLKSSEVRQEFTHVATPEENAYIEAFHSILEREVIERNEFASYYEAKETLKRFITYYNTKRLHRSIGFVTPQQKWEASYQKIAVCDSSIIAELSN</sequence>
<evidence type="ECO:0000259" key="1">
    <source>
        <dbReference type="PROSITE" id="PS50994"/>
    </source>
</evidence>
<dbReference type="SUPFAM" id="SSF53098">
    <property type="entry name" value="Ribonuclease H-like"/>
    <property type="match status" value="1"/>
</dbReference>
<dbReference type="GO" id="GO:0003676">
    <property type="term" value="F:nucleic acid binding"/>
    <property type="evidence" value="ECO:0007669"/>
    <property type="project" value="InterPro"/>
</dbReference>
<reference evidence="2 3" key="1">
    <citation type="submission" date="2018-06" db="EMBL/GenBank/DDBJ databases">
        <title>Genomic Encyclopedia of Archaeal and Bacterial Type Strains, Phase II (KMG-II): from individual species to whole genera.</title>
        <authorList>
            <person name="Goeker M."/>
        </authorList>
    </citation>
    <scope>NUCLEOTIDE SEQUENCE [LARGE SCALE GENOMIC DNA]</scope>
    <source>
        <strain evidence="2 3">DSM 21851</strain>
    </source>
</reference>
<proteinExistence type="predicted"/>
<dbReference type="EMBL" id="QLMC01000015">
    <property type="protein sequence ID" value="RAJ90059.1"/>
    <property type="molecule type" value="Genomic_DNA"/>
</dbReference>
<gene>
    <name evidence="2" type="ORF">LX87_05538</name>
</gene>
<protein>
    <submittedName>
        <fullName evidence="2">Transposase InsO family protein</fullName>
    </submittedName>
</protein>
<feature type="domain" description="Integrase catalytic" evidence="1">
    <location>
        <begin position="121"/>
        <end position="284"/>
    </location>
</feature>
<dbReference type="PANTHER" id="PTHR46889">
    <property type="entry name" value="TRANSPOSASE INSF FOR INSERTION SEQUENCE IS3B-RELATED"/>
    <property type="match status" value="1"/>
</dbReference>
<comment type="caution">
    <text evidence="2">The sequence shown here is derived from an EMBL/GenBank/DDBJ whole genome shotgun (WGS) entry which is preliminary data.</text>
</comment>
<dbReference type="NCBIfam" id="NF033516">
    <property type="entry name" value="transpos_IS3"/>
    <property type="match status" value="1"/>
</dbReference>
<dbReference type="InterPro" id="IPR036397">
    <property type="entry name" value="RNaseH_sf"/>
</dbReference>
<dbReference type="Pfam" id="PF13333">
    <property type="entry name" value="rve_2"/>
    <property type="match status" value="1"/>
</dbReference>
<organism evidence="2 3">
    <name type="scientific">Larkinella arboricola</name>
    <dbReference type="NCBI Taxonomy" id="643671"/>
    <lineage>
        <taxon>Bacteria</taxon>
        <taxon>Pseudomonadati</taxon>
        <taxon>Bacteroidota</taxon>
        <taxon>Cytophagia</taxon>
        <taxon>Cytophagales</taxon>
        <taxon>Spirosomataceae</taxon>
        <taxon>Larkinella</taxon>
    </lineage>
</organism>
<dbReference type="PANTHER" id="PTHR46889:SF4">
    <property type="entry name" value="TRANSPOSASE INSO FOR INSERTION SEQUENCE ELEMENT IS911B-RELATED"/>
    <property type="match status" value="1"/>
</dbReference>
<dbReference type="InterPro" id="IPR048020">
    <property type="entry name" value="Transpos_IS3"/>
</dbReference>
<dbReference type="InterPro" id="IPR050900">
    <property type="entry name" value="Transposase_IS3/IS150/IS904"/>
</dbReference>
<dbReference type="GO" id="GO:0015074">
    <property type="term" value="P:DNA integration"/>
    <property type="evidence" value="ECO:0007669"/>
    <property type="project" value="InterPro"/>
</dbReference>
<dbReference type="Proteomes" id="UP000248790">
    <property type="component" value="Unassembled WGS sequence"/>
</dbReference>
<dbReference type="InterPro" id="IPR012337">
    <property type="entry name" value="RNaseH-like_sf"/>
</dbReference>
<dbReference type="Pfam" id="PF00665">
    <property type="entry name" value="rve"/>
    <property type="match status" value="1"/>
</dbReference>
<dbReference type="Pfam" id="PF13276">
    <property type="entry name" value="HTH_21"/>
    <property type="match status" value="1"/>
</dbReference>
<evidence type="ECO:0000313" key="2">
    <source>
        <dbReference type="EMBL" id="RAJ90059.1"/>
    </source>
</evidence>
<dbReference type="PROSITE" id="PS50994">
    <property type="entry name" value="INTEGRASE"/>
    <property type="match status" value="1"/>
</dbReference>
<name>A0A327WFI7_LARAB</name>
<dbReference type="OrthoDB" id="9815231at2"/>
<dbReference type="InterPro" id="IPR025948">
    <property type="entry name" value="HTH-like_dom"/>
</dbReference>
<dbReference type="InterPro" id="IPR001584">
    <property type="entry name" value="Integrase_cat-core"/>
</dbReference>
<dbReference type="AlphaFoldDB" id="A0A327WFI7"/>